<comment type="caution">
    <text evidence="1">The sequence shown here is derived from an EMBL/GenBank/DDBJ whole genome shotgun (WGS) entry which is preliminary data.</text>
</comment>
<proteinExistence type="predicted"/>
<name>A0A2G3PQA0_WILMA</name>
<dbReference type="RefSeq" id="WP_099381118.1">
    <property type="nucleotide sequence ID" value="NZ_PEBD01000004.1"/>
</dbReference>
<dbReference type="Proteomes" id="UP000225108">
    <property type="component" value="Unassembled WGS sequence"/>
</dbReference>
<dbReference type="InterPro" id="IPR014488">
    <property type="entry name" value="UCP017371"/>
</dbReference>
<dbReference type="InterPro" id="IPR019587">
    <property type="entry name" value="Polyketide_cyclase/dehydratase"/>
</dbReference>
<accession>A0A2G3PQA0</accession>
<gene>
    <name evidence="1" type="ORF">CSW57_01235</name>
</gene>
<dbReference type="EMBL" id="PEBD01000004">
    <property type="protein sequence ID" value="PHV67941.1"/>
    <property type="molecule type" value="Genomic_DNA"/>
</dbReference>
<dbReference type="PIRSF" id="PIRSF017371">
    <property type="entry name" value="UCP017371"/>
    <property type="match status" value="1"/>
</dbReference>
<dbReference type="Pfam" id="PF10604">
    <property type="entry name" value="Polyketide_cyc2"/>
    <property type="match status" value="1"/>
</dbReference>
<protein>
    <submittedName>
        <fullName evidence="1">Polyketide cyclase</fullName>
    </submittedName>
</protein>
<dbReference type="Gene3D" id="3.30.530.20">
    <property type="match status" value="1"/>
</dbReference>
<dbReference type="InterPro" id="IPR023393">
    <property type="entry name" value="START-like_dom_sf"/>
</dbReference>
<reference evidence="1 2" key="1">
    <citation type="submission" date="2017-10" db="EMBL/GenBank/DDBJ databases">
        <title>The draft genome sequence of Williamsia sp. BULT 1.1 isolated from the semi-arid grassland soils from South Africa.</title>
        <authorList>
            <person name="Kabwe M.H."/>
            <person name="Govender N."/>
            <person name="Mutseka Lunga P."/>
            <person name="Vikram S."/>
            <person name="Makhalanyane T.P."/>
        </authorList>
    </citation>
    <scope>NUCLEOTIDE SEQUENCE [LARGE SCALE GENOMIC DNA]</scope>
    <source>
        <strain evidence="1 2">BULT 1.1</strain>
    </source>
</reference>
<evidence type="ECO:0000313" key="2">
    <source>
        <dbReference type="Proteomes" id="UP000225108"/>
    </source>
</evidence>
<organism evidence="1 2">
    <name type="scientific">Williamsia marianensis</name>
    <dbReference type="NCBI Taxonomy" id="85044"/>
    <lineage>
        <taxon>Bacteria</taxon>
        <taxon>Bacillati</taxon>
        <taxon>Actinomycetota</taxon>
        <taxon>Actinomycetes</taxon>
        <taxon>Mycobacteriales</taxon>
        <taxon>Nocardiaceae</taxon>
        <taxon>Williamsia</taxon>
    </lineage>
</organism>
<evidence type="ECO:0000313" key="1">
    <source>
        <dbReference type="EMBL" id="PHV67941.1"/>
    </source>
</evidence>
<dbReference type="SUPFAM" id="SSF55961">
    <property type="entry name" value="Bet v1-like"/>
    <property type="match status" value="1"/>
</dbReference>
<sequence length="146" mass="15292">MAQVTASESIVVNAAPEKVLAALSDYQTVRPSILPGQYRDYKVVEGGVGAGTVASWTLQATKKRSRNVQARVGVVGSTVTETDVNSSMVTTYQVDASGASSKVTTTTTWQGAGGIGGFFEKTFAPKGLAKIQAELLGNLKSHVERV</sequence>
<dbReference type="AlphaFoldDB" id="A0A2G3PQA0"/>